<feature type="transmembrane region" description="Helical" evidence="1">
    <location>
        <begin position="147"/>
        <end position="168"/>
    </location>
</feature>
<evidence type="ECO:0000256" key="1">
    <source>
        <dbReference type="SAM" id="Phobius"/>
    </source>
</evidence>
<dbReference type="AlphaFoldDB" id="A0A1M7XXK2"/>
<evidence type="ECO:0000313" key="2">
    <source>
        <dbReference type="EMBL" id="SHO43680.1"/>
    </source>
</evidence>
<proteinExistence type="predicted"/>
<evidence type="ECO:0000313" key="3">
    <source>
        <dbReference type="Proteomes" id="UP000184612"/>
    </source>
</evidence>
<feature type="transmembrane region" description="Helical" evidence="1">
    <location>
        <begin position="177"/>
        <end position="198"/>
    </location>
</feature>
<feature type="transmembrane region" description="Helical" evidence="1">
    <location>
        <begin position="91"/>
        <end position="109"/>
    </location>
</feature>
<evidence type="ECO:0008006" key="4">
    <source>
        <dbReference type="Google" id="ProtNLM"/>
    </source>
</evidence>
<sequence>MENRFNYKLQNNTARIAGLLYTLMIPLGAFGIMYIPQFLIVPGDADATIANILTNSGLFRLSILSSLVVQISHIFIVLLLYKLLKPVKGNIAALMVIFMLVSIPISMINELSNYMALLMANSGPSVAGTFAGQPKNMLFLFFELHKYGILISGFFWGLWLFPMGYLVIKSHFLPKVLGILLIIAFCGYIVDSLLGLGIPGYEETAIASILKLPMYCEILLPLWLLFKGIKPSLDAAQ</sequence>
<dbReference type="STRING" id="1121345.SAMN02745217_00318"/>
<dbReference type="OrthoDB" id="7060422at2"/>
<dbReference type="Pfam" id="PF14329">
    <property type="entry name" value="DUF4386"/>
    <property type="match status" value="1"/>
</dbReference>
<accession>A0A1M7XXK2</accession>
<name>A0A1M7XXK2_9FIRM</name>
<organism evidence="2 3">
    <name type="scientific">Anaerocolumna xylanovorans DSM 12503</name>
    <dbReference type="NCBI Taxonomy" id="1121345"/>
    <lineage>
        <taxon>Bacteria</taxon>
        <taxon>Bacillati</taxon>
        <taxon>Bacillota</taxon>
        <taxon>Clostridia</taxon>
        <taxon>Lachnospirales</taxon>
        <taxon>Lachnospiraceae</taxon>
        <taxon>Anaerocolumna</taxon>
    </lineage>
</organism>
<feature type="transmembrane region" description="Helical" evidence="1">
    <location>
        <begin position="204"/>
        <end position="226"/>
    </location>
</feature>
<gene>
    <name evidence="2" type="ORF">SAMN02745217_00318</name>
</gene>
<dbReference type="InterPro" id="IPR025495">
    <property type="entry name" value="DUF4386"/>
</dbReference>
<reference evidence="2 3" key="1">
    <citation type="submission" date="2016-12" db="EMBL/GenBank/DDBJ databases">
        <authorList>
            <person name="Song W.-J."/>
            <person name="Kurnit D.M."/>
        </authorList>
    </citation>
    <scope>NUCLEOTIDE SEQUENCE [LARGE SCALE GENOMIC DNA]</scope>
    <source>
        <strain evidence="2 3">DSM 12503</strain>
    </source>
</reference>
<feature type="transmembrane region" description="Helical" evidence="1">
    <location>
        <begin position="20"/>
        <end position="41"/>
    </location>
</feature>
<keyword evidence="3" id="KW-1185">Reference proteome</keyword>
<keyword evidence="1" id="KW-1133">Transmembrane helix</keyword>
<dbReference type="RefSeq" id="WP_073587057.1">
    <property type="nucleotide sequence ID" value="NZ_FRFD01000003.1"/>
</dbReference>
<keyword evidence="1" id="KW-0812">Transmembrane</keyword>
<protein>
    <recommendedName>
        <fullName evidence="4">DUF4386 domain-containing protein</fullName>
    </recommendedName>
</protein>
<dbReference type="EMBL" id="FRFD01000003">
    <property type="protein sequence ID" value="SHO43680.1"/>
    <property type="molecule type" value="Genomic_DNA"/>
</dbReference>
<dbReference type="Proteomes" id="UP000184612">
    <property type="component" value="Unassembled WGS sequence"/>
</dbReference>
<keyword evidence="1" id="KW-0472">Membrane</keyword>
<feature type="transmembrane region" description="Helical" evidence="1">
    <location>
        <begin position="61"/>
        <end position="84"/>
    </location>
</feature>